<dbReference type="Proteomes" id="UP001187315">
    <property type="component" value="Unassembled WGS sequence"/>
</dbReference>
<evidence type="ECO:0000313" key="2">
    <source>
        <dbReference type="Proteomes" id="UP001187315"/>
    </source>
</evidence>
<organism evidence="1 2">
    <name type="scientific">Tachysurus vachellii</name>
    <name type="common">Darkbarbel catfish</name>
    <name type="synonym">Pelteobagrus vachellii</name>
    <dbReference type="NCBI Taxonomy" id="175792"/>
    <lineage>
        <taxon>Eukaryota</taxon>
        <taxon>Metazoa</taxon>
        <taxon>Chordata</taxon>
        <taxon>Craniata</taxon>
        <taxon>Vertebrata</taxon>
        <taxon>Euteleostomi</taxon>
        <taxon>Actinopterygii</taxon>
        <taxon>Neopterygii</taxon>
        <taxon>Teleostei</taxon>
        <taxon>Ostariophysi</taxon>
        <taxon>Siluriformes</taxon>
        <taxon>Bagridae</taxon>
        <taxon>Tachysurus</taxon>
    </lineage>
</organism>
<keyword evidence="2" id="KW-1185">Reference proteome</keyword>
<accession>A0AA88NY01</accession>
<name>A0AA88NY01_TACVA</name>
<protein>
    <submittedName>
        <fullName evidence="1">Uncharacterized protein</fullName>
    </submittedName>
</protein>
<gene>
    <name evidence="1" type="ORF">Q7C36_002636</name>
</gene>
<reference evidence="1" key="1">
    <citation type="submission" date="2023-08" db="EMBL/GenBank/DDBJ databases">
        <title>Pelteobagrus vachellii genome.</title>
        <authorList>
            <person name="Liu H."/>
        </authorList>
    </citation>
    <scope>NUCLEOTIDE SEQUENCE</scope>
    <source>
        <strain evidence="1">PRFRI_2022a</strain>
        <tissue evidence="1">Muscle</tissue>
    </source>
</reference>
<dbReference type="AlphaFoldDB" id="A0AA88NY01"/>
<evidence type="ECO:0000313" key="1">
    <source>
        <dbReference type="EMBL" id="KAK2866580.1"/>
    </source>
</evidence>
<dbReference type="EMBL" id="JAVHJS010000002">
    <property type="protein sequence ID" value="KAK2866580.1"/>
    <property type="molecule type" value="Genomic_DNA"/>
</dbReference>
<comment type="caution">
    <text evidence="1">The sequence shown here is derived from an EMBL/GenBank/DDBJ whole genome shotgun (WGS) entry which is preliminary data.</text>
</comment>
<proteinExistence type="predicted"/>
<sequence length="133" mass="14362">MTSSHGHSLAATHPPSNWRAKNGLSCIGVTGPVAQGGPFVNPQSLTTDTTVFRNITPFTRSLSGPIQFDPESCKVRPSSDMRHNRSILPSGSCNLIPAGLHFLNLENWHKTGYVTGDSSEIETRACKDDSQLD</sequence>